<organism evidence="2 3">
    <name type="scientific">Pontibacter mucosus</name>
    <dbReference type="NCBI Taxonomy" id="1649266"/>
    <lineage>
        <taxon>Bacteria</taxon>
        <taxon>Pseudomonadati</taxon>
        <taxon>Bacteroidota</taxon>
        <taxon>Cytophagia</taxon>
        <taxon>Cytophagales</taxon>
        <taxon>Hymenobacteraceae</taxon>
        <taxon>Pontibacter</taxon>
    </lineage>
</organism>
<dbReference type="SUPFAM" id="SSF88697">
    <property type="entry name" value="PUA domain-like"/>
    <property type="match status" value="1"/>
</dbReference>
<proteinExistence type="predicted"/>
<dbReference type="OrthoDB" id="25394at2"/>
<dbReference type="Proteomes" id="UP000244225">
    <property type="component" value="Unassembled WGS sequence"/>
</dbReference>
<evidence type="ECO:0000259" key="1">
    <source>
        <dbReference type="SMART" id="SM00464"/>
    </source>
</evidence>
<sequence>MSDTKYLPMFPLNIVVFPNEKLNLHIFEPRYKQLVLDCVENEKTFGIPTYIQGGVGVYGTEVEILNIEKKYDNGEMDIRTRGLHIFKILNFDKMAPGRLYAGGEVEMLQNSTDEEIVTKLKIRELLEQLYETLGLGNLYLELPEDFTSYDIGHQLGFNLEQEYALLQLASEADRQELILLHLQHIMPLLLETEKLKERVRLNGHFKNLTPPNF</sequence>
<evidence type="ECO:0000313" key="2">
    <source>
        <dbReference type="EMBL" id="PTX14959.1"/>
    </source>
</evidence>
<dbReference type="InterPro" id="IPR015947">
    <property type="entry name" value="PUA-like_sf"/>
</dbReference>
<dbReference type="Pfam" id="PF02190">
    <property type="entry name" value="LON_substr_bdg"/>
    <property type="match status" value="1"/>
</dbReference>
<accession>A0A2T5YE25</accession>
<keyword evidence="3" id="KW-1185">Reference proteome</keyword>
<comment type="caution">
    <text evidence="2">The sequence shown here is derived from an EMBL/GenBank/DDBJ whole genome shotgun (WGS) entry which is preliminary data.</text>
</comment>
<dbReference type="RefSeq" id="WP_108212969.1">
    <property type="nucleotide sequence ID" value="NZ_QBKI01000009.1"/>
</dbReference>
<evidence type="ECO:0000313" key="3">
    <source>
        <dbReference type="Proteomes" id="UP000244225"/>
    </source>
</evidence>
<dbReference type="Gene3D" id="2.30.130.40">
    <property type="entry name" value="LON domain-like"/>
    <property type="match status" value="1"/>
</dbReference>
<feature type="domain" description="Lon N-terminal" evidence="1">
    <location>
        <begin position="6"/>
        <end position="184"/>
    </location>
</feature>
<name>A0A2T5YE25_9BACT</name>
<dbReference type="AlphaFoldDB" id="A0A2T5YE25"/>
<dbReference type="EMBL" id="QBKI01000009">
    <property type="protein sequence ID" value="PTX14959.1"/>
    <property type="molecule type" value="Genomic_DNA"/>
</dbReference>
<reference evidence="2 3" key="1">
    <citation type="submission" date="2018-04" db="EMBL/GenBank/DDBJ databases">
        <title>Genomic Encyclopedia of Archaeal and Bacterial Type Strains, Phase II (KMG-II): from individual species to whole genera.</title>
        <authorList>
            <person name="Goeker M."/>
        </authorList>
    </citation>
    <scope>NUCLEOTIDE SEQUENCE [LARGE SCALE GENOMIC DNA]</scope>
    <source>
        <strain evidence="2 3">DSM 100162</strain>
    </source>
</reference>
<dbReference type="InterPro" id="IPR003111">
    <property type="entry name" value="Lon_prtase_N"/>
</dbReference>
<dbReference type="InterPro" id="IPR046336">
    <property type="entry name" value="Lon_prtase_N_sf"/>
</dbReference>
<gene>
    <name evidence="2" type="ORF">C8N40_10957</name>
</gene>
<protein>
    <recommendedName>
        <fullName evidence="1">Lon N-terminal domain-containing protein</fullName>
    </recommendedName>
</protein>
<dbReference type="SMART" id="SM00464">
    <property type="entry name" value="LON"/>
    <property type="match status" value="1"/>
</dbReference>